<name>A0ABU0MRM6_9PROT</name>
<sequence length="63" mass="6710">MRSWIEPLELAFQDGRVRRVWGRGSGRILAPQQALDEAGRFGEPAGPGQAGDLAHAGRKAGLA</sequence>
<dbReference type="Proteomes" id="UP001244552">
    <property type="component" value="Unassembled WGS sequence"/>
</dbReference>
<reference evidence="2 3" key="1">
    <citation type="submission" date="2023-07" db="EMBL/GenBank/DDBJ databases">
        <title>Genomic Encyclopedia of Type Strains, Phase IV (KMG-IV): sequencing the most valuable type-strain genomes for metagenomic binning, comparative biology and taxonomic classification.</title>
        <authorList>
            <person name="Goeker M."/>
        </authorList>
    </citation>
    <scope>NUCLEOTIDE SEQUENCE [LARGE SCALE GENOMIC DNA]</scope>
    <source>
        <strain evidence="2 3">DSM 19922</strain>
    </source>
</reference>
<comment type="caution">
    <text evidence="2">The sequence shown here is derived from an EMBL/GenBank/DDBJ whole genome shotgun (WGS) entry which is preliminary data.</text>
</comment>
<evidence type="ECO:0000313" key="2">
    <source>
        <dbReference type="EMBL" id="MDQ0536138.1"/>
    </source>
</evidence>
<accession>A0ABU0MRM6</accession>
<organism evidence="2 3">
    <name type="scientific">Azospirillum picis</name>
    <dbReference type="NCBI Taxonomy" id="488438"/>
    <lineage>
        <taxon>Bacteria</taxon>
        <taxon>Pseudomonadati</taxon>
        <taxon>Pseudomonadota</taxon>
        <taxon>Alphaproteobacteria</taxon>
        <taxon>Rhodospirillales</taxon>
        <taxon>Azospirillaceae</taxon>
        <taxon>Azospirillum</taxon>
    </lineage>
</organism>
<gene>
    <name evidence="2" type="ORF">QO018_005029</name>
</gene>
<evidence type="ECO:0000313" key="3">
    <source>
        <dbReference type="Proteomes" id="UP001244552"/>
    </source>
</evidence>
<evidence type="ECO:0000256" key="1">
    <source>
        <dbReference type="SAM" id="MobiDB-lite"/>
    </source>
</evidence>
<feature type="region of interest" description="Disordered" evidence="1">
    <location>
        <begin position="38"/>
        <end position="63"/>
    </location>
</feature>
<protein>
    <submittedName>
        <fullName evidence="2">Uncharacterized protein</fullName>
    </submittedName>
</protein>
<dbReference type="EMBL" id="JAUSVU010000023">
    <property type="protein sequence ID" value="MDQ0536138.1"/>
    <property type="molecule type" value="Genomic_DNA"/>
</dbReference>
<keyword evidence="3" id="KW-1185">Reference proteome</keyword>
<dbReference type="RefSeq" id="WP_376982932.1">
    <property type="nucleotide sequence ID" value="NZ_JBHSLK010000020.1"/>
</dbReference>
<proteinExistence type="predicted"/>